<dbReference type="Proteomes" id="UP000002620">
    <property type="component" value="Chromosome"/>
</dbReference>
<dbReference type="OrthoDB" id="1727345at2"/>
<feature type="transmembrane region" description="Helical" evidence="2">
    <location>
        <begin position="38"/>
        <end position="59"/>
    </location>
</feature>
<keyword evidence="1" id="KW-0175">Coiled coil</keyword>
<accession>C9RCB1</accession>
<sequence>MAGLTVAVLMFLLLVYIPGNVALHFAGRRRTERTPRDVLVVGSGVSAGVFLLVGCLQVSGKSDLFARFVKLVAAASGVAQAEPGQFLPLLWIFVAEYSTASLLGLLELLRVTGTPRTRGRRAVRLRPEDLLLELLVRYRGAGLKPFVTVYTGQGGRVTGECLRYGWNGKASLLVKDADDPEKLTWVDIEDVLRIEFHNRELIEAAEKEREREAALLQKLESLRKLYNWAADGCGDELYGERIENLRRRALP</sequence>
<organism evidence="3 4">
    <name type="scientific">Ammonifex degensii (strain DSM 10501 / KC4)</name>
    <dbReference type="NCBI Taxonomy" id="429009"/>
    <lineage>
        <taxon>Bacteria</taxon>
        <taxon>Bacillati</taxon>
        <taxon>Bacillota</taxon>
        <taxon>Clostridia</taxon>
        <taxon>Thermoanaerobacterales</taxon>
        <taxon>Thermoanaerobacteraceae</taxon>
        <taxon>Ammonifex</taxon>
    </lineage>
</organism>
<gene>
    <name evidence="3" type="ordered locus">Adeg_0742</name>
</gene>
<dbReference type="AlphaFoldDB" id="C9RCB1"/>
<evidence type="ECO:0000256" key="2">
    <source>
        <dbReference type="SAM" id="Phobius"/>
    </source>
</evidence>
<proteinExistence type="predicted"/>
<keyword evidence="2" id="KW-1133">Transmembrane helix</keyword>
<dbReference type="STRING" id="429009.Adeg_0742"/>
<feature type="transmembrane region" description="Helical" evidence="2">
    <location>
        <begin position="6"/>
        <end position="26"/>
    </location>
</feature>
<keyword evidence="2" id="KW-0812">Transmembrane</keyword>
<feature type="coiled-coil region" evidence="1">
    <location>
        <begin position="198"/>
        <end position="225"/>
    </location>
</feature>
<reference evidence="3 4" key="1">
    <citation type="submission" date="2009-10" db="EMBL/GenBank/DDBJ databases">
        <title>Complete sequence of chromosome of Ammonifex degensii KC4.</title>
        <authorList>
            <consortium name="US DOE Joint Genome Institute"/>
            <person name="Kerfeld C."/>
            <person name="Goodner B."/>
            <person name="Huber H."/>
            <person name="Stetter K."/>
            <person name="Lucas S."/>
            <person name="Copeland A."/>
            <person name="Lapidus A."/>
            <person name="Glavina del Rio T."/>
            <person name="Dalin E."/>
            <person name="Tice H."/>
            <person name="Bruce D."/>
            <person name="Goodwin L."/>
            <person name="Pitluck S."/>
            <person name="Saunders E."/>
            <person name="Brettin T."/>
            <person name="Detter J.C."/>
            <person name="Han C."/>
            <person name="Larimer F."/>
            <person name="Land M."/>
            <person name="Hauser L."/>
            <person name="Kyrpides N."/>
            <person name="Ovchinnikova G."/>
            <person name="Richardson P."/>
        </authorList>
    </citation>
    <scope>NUCLEOTIDE SEQUENCE [LARGE SCALE GENOMIC DNA]</scope>
    <source>
        <strain evidence="4">DSM 10501 / KC4</strain>
    </source>
</reference>
<evidence type="ECO:0000313" key="4">
    <source>
        <dbReference type="Proteomes" id="UP000002620"/>
    </source>
</evidence>
<dbReference type="EMBL" id="CP001785">
    <property type="protein sequence ID" value="ACX51888.1"/>
    <property type="molecule type" value="Genomic_DNA"/>
</dbReference>
<evidence type="ECO:0000256" key="1">
    <source>
        <dbReference type="SAM" id="Coils"/>
    </source>
</evidence>
<name>C9RCB1_AMMDK</name>
<dbReference type="eggNOG" id="ENOG502ZHIW">
    <property type="taxonomic scope" value="Bacteria"/>
</dbReference>
<keyword evidence="4" id="KW-1185">Reference proteome</keyword>
<dbReference type="RefSeq" id="WP_015738766.1">
    <property type="nucleotide sequence ID" value="NC_013385.1"/>
</dbReference>
<feature type="transmembrane region" description="Helical" evidence="2">
    <location>
        <begin position="89"/>
        <end position="111"/>
    </location>
</feature>
<evidence type="ECO:0000313" key="3">
    <source>
        <dbReference type="EMBL" id="ACX51888.1"/>
    </source>
</evidence>
<keyword evidence="2" id="KW-0472">Membrane</keyword>
<dbReference type="HOGENOM" id="CLU_1105335_0_0_9"/>
<protein>
    <submittedName>
        <fullName evidence="3">Uncharacterized protein</fullName>
    </submittedName>
</protein>
<dbReference type="KEGG" id="adg:Adeg_0742"/>